<dbReference type="OrthoDB" id="6297978at2"/>
<organism evidence="1 2">
    <name type="scientific">Pseudoalteromonas phenolica</name>
    <dbReference type="NCBI Taxonomy" id="161398"/>
    <lineage>
        <taxon>Bacteria</taxon>
        <taxon>Pseudomonadati</taxon>
        <taxon>Pseudomonadota</taxon>
        <taxon>Gammaproteobacteria</taxon>
        <taxon>Alteromonadales</taxon>
        <taxon>Pseudoalteromonadaceae</taxon>
        <taxon>Pseudoalteromonas</taxon>
    </lineage>
</organism>
<dbReference type="Proteomes" id="UP000307362">
    <property type="component" value="Unassembled WGS sequence"/>
</dbReference>
<evidence type="ECO:0000313" key="1">
    <source>
        <dbReference type="EMBL" id="TMP82480.1"/>
    </source>
</evidence>
<comment type="caution">
    <text evidence="1">The sequence shown here is derived from an EMBL/GenBank/DDBJ whole genome shotgun (WGS) entry which is preliminary data.</text>
</comment>
<sequence>MSLKVTPTQLKKIFEHTHQVLRLYYNKDKWTVIYPSITQLAERFVQCYRQQPNTFHAHLHIFAKEQGYTTNLVVNQAILVTAICESLRFNKELTETLVISAIADQICTSNEINKLAAGQSLSEQAERLVINRHALAVKMLNKGNVPTGQVQRILARLEKYSTAITGVNPTPLYDNPSIIVAIAMRIAKAITPRRKIKTFSINQAIKSLYLSCYNEFAQNALSDLAQQLVNYPAGLSVSYKGEDCLVLAKQNNVNFYALLIDNQARQIIKTSQPLHGKYKTRIINDPILLYKIWFNEQLPQVEKKRENNLIQLDTISKLGNTKYPDFKQIEKALTHFEHLETALRSASKQYNRQGQKAGSIRHSLTMVGLDTAALLCQRVLLETMITNIAHPFASDIACKYSHITKVINLLISKKHAEKFEFYLCPFTAFIYFLLQQHPEKLMRFIHLEQDEFSSKPISIAQLFGLKECQNDSLESYVKSYFSESFSHKALLNTETKTKSQLSNVDKEFLAIKFLTISTLFNVHIETSWQKQITENVLHLFDWKDTTEFELALLELSPQCVIE</sequence>
<dbReference type="RefSeq" id="WP_138566571.1">
    <property type="nucleotide sequence ID" value="NZ_PNCM01000010.1"/>
</dbReference>
<reference evidence="2" key="2">
    <citation type="submission" date="2019-06" db="EMBL/GenBank/DDBJ databases">
        <title>Co-occurence of chitin degradation, pigmentation and bioactivity in marine Pseudoalteromonas.</title>
        <authorList>
            <person name="Sonnenschein E.C."/>
            <person name="Bech P.K."/>
        </authorList>
    </citation>
    <scope>NUCLEOTIDE SEQUENCE [LARGE SCALE GENOMIC DNA]</scope>
    <source>
        <strain evidence="2">S1189</strain>
    </source>
</reference>
<dbReference type="AlphaFoldDB" id="A0A5S3YYQ1"/>
<name>A0A5S3YYQ1_9GAMM</name>
<reference evidence="1 2" key="1">
    <citation type="submission" date="2017-12" db="EMBL/GenBank/DDBJ databases">
        <authorList>
            <person name="Paulsen S."/>
            <person name="Gram L.K."/>
        </authorList>
    </citation>
    <scope>NUCLEOTIDE SEQUENCE [LARGE SCALE GENOMIC DNA]</scope>
    <source>
        <strain evidence="1 2">S1189</strain>
    </source>
</reference>
<evidence type="ECO:0000313" key="2">
    <source>
        <dbReference type="Proteomes" id="UP000307362"/>
    </source>
</evidence>
<protein>
    <submittedName>
        <fullName evidence="1">Uncharacterized protein</fullName>
    </submittedName>
</protein>
<accession>A0A5S3YYQ1</accession>
<dbReference type="EMBL" id="PNCM01000010">
    <property type="protein sequence ID" value="TMP82480.1"/>
    <property type="molecule type" value="Genomic_DNA"/>
</dbReference>
<gene>
    <name evidence="1" type="ORF">CWB73_04045</name>
</gene>
<proteinExistence type="predicted"/>